<evidence type="ECO:0000256" key="1">
    <source>
        <dbReference type="SAM" id="Phobius"/>
    </source>
</evidence>
<dbReference type="OrthoDB" id="5526337at2"/>
<feature type="transmembrane region" description="Helical" evidence="1">
    <location>
        <begin position="108"/>
        <end position="130"/>
    </location>
</feature>
<protein>
    <recommendedName>
        <fullName evidence="4">Integral membrane protein</fullName>
    </recommendedName>
</protein>
<keyword evidence="1" id="KW-1133">Transmembrane helix</keyword>
<gene>
    <name evidence="2" type="ORF">DB32_005358</name>
</gene>
<dbReference type="AlphaFoldDB" id="A0A0F6SG76"/>
<organism evidence="2 3">
    <name type="scientific">Sandaracinus amylolyticus</name>
    <dbReference type="NCBI Taxonomy" id="927083"/>
    <lineage>
        <taxon>Bacteria</taxon>
        <taxon>Pseudomonadati</taxon>
        <taxon>Myxococcota</taxon>
        <taxon>Polyangia</taxon>
        <taxon>Polyangiales</taxon>
        <taxon>Sandaracinaceae</taxon>
        <taxon>Sandaracinus</taxon>
    </lineage>
</organism>
<dbReference type="RefSeq" id="WP_053235378.1">
    <property type="nucleotide sequence ID" value="NZ_CP011125.1"/>
</dbReference>
<sequence length="136" mass="13983">MKTTTTPTTRAPELALSPRTVYALDTVASAVLGAGMIAVAEPLTELLAWSLPPAFLVVLGATLLPWAAVNAWSARQSTQPAAAFGMHVLVDGGWVLGTLALLVLERDLLSTAGVALLAAQGVAVLGVLVMKLRAGR</sequence>
<keyword evidence="1" id="KW-0472">Membrane</keyword>
<feature type="transmembrane region" description="Helical" evidence="1">
    <location>
        <begin position="46"/>
        <end position="69"/>
    </location>
</feature>
<proteinExistence type="predicted"/>
<dbReference type="EMBL" id="CP011125">
    <property type="protein sequence ID" value="AKF08209.1"/>
    <property type="molecule type" value="Genomic_DNA"/>
</dbReference>
<keyword evidence="1" id="KW-0812">Transmembrane</keyword>
<dbReference type="KEGG" id="samy:DB32_005358"/>
<accession>A0A0F6SG76</accession>
<keyword evidence="3" id="KW-1185">Reference proteome</keyword>
<evidence type="ECO:0000313" key="3">
    <source>
        <dbReference type="Proteomes" id="UP000034883"/>
    </source>
</evidence>
<feature type="transmembrane region" description="Helical" evidence="1">
    <location>
        <begin position="81"/>
        <end position="102"/>
    </location>
</feature>
<feature type="transmembrane region" description="Helical" evidence="1">
    <location>
        <begin position="21"/>
        <end position="40"/>
    </location>
</feature>
<reference evidence="2 3" key="1">
    <citation type="submission" date="2015-03" db="EMBL/GenBank/DDBJ databases">
        <title>Genome assembly of Sandaracinus amylolyticus DSM 53668.</title>
        <authorList>
            <person name="Sharma G."/>
            <person name="Subramanian S."/>
        </authorList>
    </citation>
    <scope>NUCLEOTIDE SEQUENCE [LARGE SCALE GENOMIC DNA]</scope>
    <source>
        <strain evidence="2 3">DSM 53668</strain>
    </source>
</reference>
<evidence type="ECO:0000313" key="2">
    <source>
        <dbReference type="EMBL" id="AKF08209.1"/>
    </source>
</evidence>
<name>A0A0F6SG76_9BACT</name>
<evidence type="ECO:0008006" key="4">
    <source>
        <dbReference type="Google" id="ProtNLM"/>
    </source>
</evidence>
<dbReference type="Proteomes" id="UP000034883">
    <property type="component" value="Chromosome"/>
</dbReference>